<comment type="caution">
    <text evidence="1">The sequence shown here is derived from an EMBL/GenBank/DDBJ whole genome shotgun (WGS) entry which is preliminary data.</text>
</comment>
<protein>
    <submittedName>
        <fullName evidence="1">Uncharacterized protein</fullName>
    </submittedName>
</protein>
<proteinExistence type="predicted"/>
<gene>
    <name evidence="1" type="ORF">PT974_07599</name>
</gene>
<dbReference type="EMBL" id="JAVFKD010000012">
    <property type="protein sequence ID" value="KAK5994158.1"/>
    <property type="molecule type" value="Genomic_DNA"/>
</dbReference>
<accession>A0ABR0SPY2</accession>
<organism evidence="1 2">
    <name type="scientific">Cladobotryum mycophilum</name>
    <dbReference type="NCBI Taxonomy" id="491253"/>
    <lineage>
        <taxon>Eukaryota</taxon>
        <taxon>Fungi</taxon>
        <taxon>Dikarya</taxon>
        <taxon>Ascomycota</taxon>
        <taxon>Pezizomycotina</taxon>
        <taxon>Sordariomycetes</taxon>
        <taxon>Hypocreomycetidae</taxon>
        <taxon>Hypocreales</taxon>
        <taxon>Hypocreaceae</taxon>
        <taxon>Cladobotryum</taxon>
    </lineage>
</organism>
<evidence type="ECO:0000313" key="2">
    <source>
        <dbReference type="Proteomes" id="UP001338125"/>
    </source>
</evidence>
<name>A0ABR0SPY2_9HYPO</name>
<reference evidence="1 2" key="1">
    <citation type="submission" date="2024-01" db="EMBL/GenBank/DDBJ databases">
        <title>Complete genome of Cladobotryum mycophilum ATHUM6906.</title>
        <authorList>
            <person name="Christinaki A.C."/>
            <person name="Myridakis A.I."/>
            <person name="Kouvelis V.N."/>
        </authorList>
    </citation>
    <scope>NUCLEOTIDE SEQUENCE [LARGE SCALE GENOMIC DNA]</scope>
    <source>
        <strain evidence="1 2">ATHUM6906</strain>
    </source>
</reference>
<dbReference type="Proteomes" id="UP001338125">
    <property type="component" value="Unassembled WGS sequence"/>
</dbReference>
<evidence type="ECO:0000313" key="1">
    <source>
        <dbReference type="EMBL" id="KAK5994158.1"/>
    </source>
</evidence>
<sequence length="307" mass="34257">MRKPGANQKLTTENWEKSLSIYQYHINPSSELAPLLELGKKYMICNKVGEDLGGKGHRYADEVEPLKEQGKPSTLTEVSKLVSSRVDGRATFMVVPSLPWPPKTKTRMQWCRSDGDNISDDRKGGVTLLEITVINNGTEAITVQTRGRQRFLVPRGPMQPEEEYPPLDPRPRIIDPQRPTPAAAIQAVDTATNTFVRGATEPGVCGLYQKHDPRPELELLVALKPGEPLVRRVNVNKLLSSLPDSTYGLRMEPRGMWWCAGSCEDFAAEGEDRVPQHLFQMTIPPLMLECKDVVEMQVKNGVAIQCS</sequence>
<keyword evidence="2" id="KW-1185">Reference proteome</keyword>